<accession>A0ABR6YAY0</accession>
<sequence length="81" mass="9157">MRDYLLMMLFVLPAIVIAVKSKSGCNAGFYVFYLWMAGACIYSLLGLLHFVFGIAIFALIAFVFREKLEINKWLSKKIGGN</sequence>
<protein>
    <submittedName>
        <fullName evidence="2">Uncharacterized protein</fullName>
    </submittedName>
</protein>
<evidence type="ECO:0000313" key="3">
    <source>
        <dbReference type="Proteomes" id="UP000624279"/>
    </source>
</evidence>
<keyword evidence="1" id="KW-1133">Transmembrane helix</keyword>
<dbReference type="RefSeq" id="WP_186941775.1">
    <property type="nucleotide sequence ID" value="NZ_JACOGA010000007.1"/>
</dbReference>
<dbReference type="EMBL" id="JACOGA010000007">
    <property type="protein sequence ID" value="MBC3873743.1"/>
    <property type="molecule type" value="Genomic_DNA"/>
</dbReference>
<evidence type="ECO:0000313" key="2">
    <source>
        <dbReference type="EMBL" id="MBC3873743.1"/>
    </source>
</evidence>
<reference evidence="2 3" key="1">
    <citation type="submission" date="2020-08" db="EMBL/GenBank/DDBJ databases">
        <title>Novel species isolated from subtropical streams in China.</title>
        <authorList>
            <person name="Lu H."/>
        </authorList>
    </citation>
    <scope>NUCLEOTIDE SEQUENCE [LARGE SCALE GENOMIC DNA]</scope>
    <source>
        <strain evidence="2 3">LX15W</strain>
    </source>
</reference>
<evidence type="ECO:0000256" key="1">
    <source>
        <dbReference type="SAM" id="Phobius"/>
    </source>
</evidence>
<organism evidence="2 3">
    <name type="scientific">Undibacterium flavidum</name>
    <dbReference type="NCBI Taxonomy" id="2762297"/>
    <lineage>
        <taxon>Bacteria</taxon>
        <taxon>Pseudomonadati</taxon>
        <taxon>Pseudomonadota</taxon>
        <taxon>Betaproteobacteria</taxon>
        <taxon>Burkholderiales</taxon>
        <taxon>Oxalobacteraceae</taxon>
        <taxon>Undibacterium</taxon>
    </lineage>
</organism>
<dbReference type="Proteomes" id="UP000624279">
    <property type="component" value="Unassembled WGS sequence"/>
</dbReference>
<feature type="transmembrane region" description="Helical" evidence="1">
    <location>
        <begin position="31"/>
        <end position="64"/>
    </location>
</feature>
<proteinExistence type="predicted"/>
<gene>
    <name evidence="2" type="ORF">H8K55_09095</name>
</gene>
<comment type="caution">
    <text evidence="2">The sequence shown here is derived from an EMBL/GenBank/DDBJ whole genome shotgun (WGS) entry which is preliminary data.</text>
</comment>
<name>A0ABR6YAY0_9BURK</name>
<keyword evidence="1" id="KW-0472">Membrane</keyword>
<keyword evidence="3" id="KW-1185">Reference proteome</keyword>
<keyword evidence="1" id="KW-0812">Transmembrane</keyword>